<protein>
    <submittedName>
        <fullName evidence="2">Pimeloyl-ACP methyl ester carboxylesterase</fullName>
    </submittedName>
</protein>
<dbReference type="Proteomes" id="UP000291483">
    <property type="component" value="Unassembled WGS sequence"/>
</dbReference>
<dbReference type="AlphaFoldDB" id="A0A4Q8APA5"/>
<accession>A0A4Q8APA5</accession>
<evidence type="ECO:0000313" key="2">
    <source>
        <dbReference type="EMBL" id="RZU65991.1"/>
    </source>
</evidence>
<dbReference type="Pfam" id="PF12697">
    <property type="entry name" value="Abhydrolase_6"/>
    <property type="match status" value="1"/>
</dbReference>
<dbReference type="RefSeq" id="WP_130506250.1">
    <property type="nucleotide sequence ID" value="NZ_SHLC01000001.1"/>
</dbReference>
<dbReference type="InterPro" id="IPR029058">
    <property type="entry name" value="AB_hydrolase_fold"/>
</dbReference>
<sequence length="280" mass="29051">MSHASPTIAPPHTVTSADGTVIAYDATGTGPALVLVGGAFSERRFPLTLELVEQLADSFTVYNYDRRGRGDSGDTSPYAIEREVEDLDAVIAAAGGSAFVWGLSSGAALGIEAAARGSHISSLACYEPPYVVNPDPLRTAIGLRAPIAALLAAGEKSKAVSLFMTKGMGMPGVIALGMKLSPMWKRLTALANTIPYDLAVTSAAMKPGIGSAGPELDGSRWAAIGCPVTVMAGTKSPEPLRTAAEWAASAVPGATLRWMPDQNHTFKPPVVAAALKEMFR</sequence>
<evidence type="ECO:0000259" key="1">
    <source>
        <dbReference type="Pfam" id="PF12697"/>
    </source>
</evidence>
<evidence type="ECO:0000313" key="3">
    <source>
        <dbReference type="Proteomes" id="UP000291483"/>
    </source>
</evidence>
<organism evidence="2 3">
    <name type="scientific">Microterricola gilva</name>
    <dbReference type="NCBI Taxonomy" id="393267"/>
    <lineage>
        <taxon>Bacteria</taxon>
        <taxon>Bacillati</taxon>
        <taxon>Actinomycetota</taxon>
        <taxon>Actinomycetes</taxon>
        <taxon>Micrococcales</taxon>
        <taxon>Microbacteriaceae</taxon>
        <taxon>Microterricola</taxon>
    </lineage>
</organism>
<gene>
    <name evidence="2" type="ORF">EV379_2336</name>
</gene>
<reference evidence="2 3" key="1">
    <citation type="submission" date="2019-02" db="EMBL/GenBank/DDBJ databases">
        <title>Sequencing the genomes of 1000 actinobacteria strains.</title>
        <authorList>
            <person name="Klenk H.-P."/>
        </authorList>
    </citation>
    <scope>NUCLEOTIDE SEQUENCE [LARGE SCALE GENOMIC DNA]</scope>
    <source>
        <strain evidence="2 3">DSM 18319</strain>
    </source>
</reference>
<feature type="domain" description="AB hydrolase-1" evidence="1">
    <location>
        <begin position="34"/>
        <end position="264"/>
    </location>
</feature>
<proteinExistence type="predicted"/>
<dbReference type="OrthoDB" id="63519at2"/>
<dbReference type="Gene3D" id="3.40.50.1820">
    <property type="entry name" value="alpha/beta hydrolase"/>
    <property type="match status" value="1"/>
</dbReference>
<name>A0A4Q8APA5_9MICO</name>
<comment type="caution">
    <text evidence="2">The sequence shown here is derived from an EMBL/GenBank/DDBJ whole genome shotgun (WGS) entry which is preliminary data.</text>
</comment>
<keyword evidence="3" id="KW-1185">Reference proteome</keyword>
<dbReference type="SUPFAM" id="SSF53474">
    <property type="entry name" value="alpha/beta-Hydrolases"/>
    <property type="match status" value="1"/>
</dbReference>
<dbReference type="InterPro" id="IPR000073">
    <property type="entry name" value="AB_hydrolase_1"/>
</dbReference>
<dbReference type="GO" id="GO:0003824">
    <property type="term" value="F:catalytic activity"/>
    <property type="evidence" value="ECO:0007669"/>
    <property type="project" value="UniProtKB-ARBA"/>
</dbReference>
<dbReference type="EMBL" id="SHLC01000001">
    <property type="protein sequence ID" value="RZU65991.1"/>
    <property type="molecule type" value="Genomic_DNA"/>
</dbReference>